<sequence>MASQCLRAVYSTGLYYFHSVTHCKIGTQFKSNMVFAYTDPNNFVQLRESSQARVVDPCAMNIMAKLHINRS</sequence>
<keyword evidence="2" id="KW-1185">Reference proteome</keyword>
<evidence type="ECO:0000313" key="2">
    <source>
        <dbReference type="Proteomes" id="UP000624404"/>
    </source>
</evidence>
<accession>A0A8H2VMT3</accession>
<reference evidence="1" key="1">
    <citation type="submission" date="2020-10" db="EMBL/GenBank/DDBJ databases">
        <authorList>
            <person name="Kusch S."/>
        </authorList>
    </citation>
    <scope>NUCLEOTIDE SEQUENCE</scope>
    <source>
        <strain evidence="1">SwB9</strain>
    </source>
</reference>
<dbReference type="AlphaFoldDB" id="A0A8H2VMT3"/>
<comment type="caution">
    <text evidence="1">The sequence shown here is derived from an EMBL/GenBank/DDBJ whole genome shotgun (WGS) entry which is preliminary data.</text>
</comment>
<organism evidence="1 2">
    <name type="scientific">Sclerotinia trifoliorum</name>
    <dbReference type="NCBI Taxonomy" id="28548"/>
    <lineage>
        <taxon>Eukaryota</taxon>
        <taxon>Fungi</taxon>
        <taxon>Dikarya</taxon>
        <taxon>Ascomycota</taxon>
        <taxon>Pezizomycotina</taxon>
        <taxon>Leotiomycetes</taxon>
        <taxon>Helotiales</taxon>
        <taxon>Sclerotiniaceae</taxon>
        <taxon>Sclerotinia</taxon>
    </lineage>
</organism>
<dbReference type="EMBL" id="CAJHIA010000006">
    <property type="protein sequence ID" value="CAD6441403.1"/>
    <property type="molecule type" value="Genomic_DNA"/>
</dbReference>
<evidence type="ECO:0000313" key="1">
    <source>
        <dbReference type="EMBL" id="CAD6441403.1"/>
    </source>
</evidence>
<dbReference type="Proteomes" id="UP000624404">
    <property type="component" value="Unassembled WGS sequence"/>
</dbReference>
<proteinExistence type="predicted"/>
<name>A0A8H2VMT3_9HELO</name>
<protein>
    <submittedName>
        <fullName evidence="1">56182bc4-f83f-40f6-ac2f-2e9deca1a002</fullName>
    </submittedName>
</protein>
<gene>
    <name evidence="1" type="ORF">SCLTRI_LOCUS1194</name>
</gene>